<dbReference type="Gene3D" id="1.20.5.100">
    <property type="entry name" value="Cytochrome c1, transmembrane anchor, C-terminal"/>
    <property type="match status" value="1"/>
</dbReference>
<dbReference type="PANTHER" id="PTHR19271:SF16">
    <property type="entry name" value="CYTOCHROME B"/>
    <property type="match status" value="1"/>
</dbReference>
<dbReference type="PANTHER" id="PTHR19271">
    <property type="entry name" value="CYTOCHROME B"/>
    <property type="match status" value="1"/>
</dbReference>
<dbReference type="PROSITE" id="PS51007">
    <property type="entry name" value="CYTC"/>
    <property type="match status" value="1"/>
</dbReference>
<feature type="domain" description="Cytochrome b/b6 C-terminal region profile" evidence="16">
    <location>
        <begin position="227"/>
        <end position="397"/>
    </location>
</feature>
<dbReference type="Pfam" id="PF00032">
    <property type="entry name" value="Cytochrom_B_C"/>
    <property type="match status" value="1"/>
</dbReference>
<name>A0ABT5J5R7_RHOTP</name>
<dbReference type="Pfam" id="PF00033">
    <property type="entry name" value="Cytochrome_B"/>
    <property type="match status" value="1"/>
</dbReference>
<evidence type="ECO:0000256" key="12">
    <source>
        <dbReference type="PROSITE-ProRule" id="PRU00433"/>
    </source>
</evidence>
<keyword evidence="10 12" id="KW-0408">Iron</keyword>
<dbReference type="SUPFAM" id="SSF81648">
    <property type="entry name" value="a domain/subunit of cytochrome bc1 complex (Ubiquinol-cytochrome c reductase)"/>
    <property type="match status" value="1"/>
</dbReference>
<evidence type="ECO:0000256" key="8">
    <source>
        <dbReference type="ARBA" id="ARBA00022982"/>
    </source>
</evidence>
<feature type="transmembrane region" description="Helical" evidence="14">
    <location>
        <begin position="660"/>
        <end position="678"/>
    </location>
</feature>
<dbReference type="InterPro" id="IPR009056">
    <property type="entry name" value="Cyt_c-like_dom"/>
</dbReference>
<dbReference type="InterPro" id="IPR048259">
    <property type="entry name" value="Cytochrome_b_N_euk/bac"/>
</dbReference>
<keyword evidence="9 14" id="KW-1133">Transmembrane helix</keyword>
<feature type="transmembrane region" description="Helical" evidence="14">
    <location>
        <begin position="410"/>
        <end position="429"/>
    </location>
</feature>
<keyword evidence="8 13" id="KW-0249">Electron transport</keyword>
<evidence type="ECO:0000259" key="15">
    <source>
        <dbReference type="PROSITE" id="PS51002"/>
    </source>
</evidence>
<evidence type="ECO:0000259" key="17">
    <source>
        <dbReference type="PROSITE" id="PS51007"/>
    </source>
</evidence>
<feature type="domain" description="Cytochrome c" evidence="17">
    <location>
        <begin position="459"/>
        <end position="632"/>
    </location>
</feature>
<keyword evidence="3 13" id="KW-0813">Transport</keyword>
<dbReference type="Pfam" id="PF02167">
    <property type="entry name" value="Cytochrom_C1"/>
    <property type="match status" value="1"/>
</dbReference>
<sequence length="703" mass="78395">MSGPSKFQPTHPALKWFEARLPIVSLMYDSFVAYPTPRNLNFLWTFGAILSFILVIQIVTGVILVMHYTPNVDLAFTSVEHLMRDVNYGWLMRYAHANGAAMFFFAVYIHMFRGMYYGSYKEPREVLWIIGVIIYLLMMATGFLGYVLPWGQMSYWAATVITNLFSAIPWVGEPIVTWLWGGYSVGNPTLTRFFSLHYLLPFVIVAFVVLHVWALHVVGQNNPAGVEPKSDQDTVPFTPYATMKDLFYFSAFMLLFFWFVFYLPNYLGHADNYIPANPSVTPAHIVPEWYYLPFYAILRAIPNKLAGVIALFASILILAFLPWLDTSKVRSGTYRPLFKIFFWIFVAVCILLGWLGAKPAEGGYVIAAQILTAWYFLHFILILPVIGLIEKPLPVPDSITEAATGGHKKKVGVAGAIVALAVLVGLAAGTGKAEAAGEQPKPPQLTWTFAGPFGTYDRAQLQRGFQVYREVCSACHGLSLLSFRNLAEPGGPGFTTEQAAAVAAEAKVKDGPNDQGEMFERPGRLADRFPSPYPNPQAAAVAFNGVAPPDLSVMAKARTYERGFPTFVFDMLTQYQEAGPDYIAAYLTGYEDPPADFKLPDGGNYNKFYPGHATAMPPALMDDLVTYTDGTPQTAQQYAKDVAAFLMWAAEPHLEARKRLGFQVMIFLLVLTGLLYFTKKKIWHEVEKPREIAHGQDPKATKI</sequence>
<dbReference type="PROSITE" id="PS51003">
    <property type="entry name" value="CYTB_CTER"/>
    <property type="match status" value="1"/>
</dbReference>
<comment type="subcellular location">
    <subcellularLocation>
        <location evidence="1">Membrane</location>
        <topology evidence="1">Multi-pass membrane protein</topology>
    </subcellularLocation>
</comment>
<comment type="caution">
    <text evidence="18">The sequence shown here is derived from an EMBL/GenBank/DDBJ whole genome shotgun (WGS) entry which is preliminary data.</text>
</comment>
<dbReference type="InterPro" id="IPR002326">
    <property type="entry name" value="Cyt_c1"/>
</dbReference>
<evidence type="ECO:0000313" key="19">
    <source>
        <dbReference type="Proteomes" id="UP001165652"/>
    </source>
</evidence>
<dbReference type="InterPro" id="IPR005798">
    <property type="entry name" value="Cyt_b/b6_C"/>
</dbReference>
<dbReference type="Gene3D" id="1.10.760.10">
    <property type="entry name" value="Cytochrome c-like domain"/>
    <property type="match status" value="1"/>
</dbReference>
<feature type="transmembrane region" description="Helical" evidence="14">
    <location>
        <begin position="336"/>
        <end position="357"/>
    </location>
</feature>
<keyword evidence="4 12" id="KW-0349">Heme</keyword>
<gene>
    <name evidence="18" type="ORF">PQJ73_04465</name>
</gene>
<evidence type="ECO:0000256" key="7">
    <source>
        <dbReference type="ARBA" id="ARBA00022723"/>
    </source>
</evidence>
<protein>
    <recommendedName>
        <fullName evidence="13">Cytochrome b</fullName>
    </recommendedName>
</protein>
<comment type="function">
    <text evidence="13">Component of the ubiquinol-cytochrome c reductase complex (complex III or cytochrome b-c1 complex), which is a respiratory chain that generates an electrochemical potential coupled to ATP synthesis.</text>
</comment>
<reference evidence="18" key="1">
    <citation type="journal article" date="2023" name="Microbiol Resour">
        <title>Genome Sequences of Rhodoplanes serenus and Two Thermotolerant Strains, Rhodoplanes tepidamans and 'Rhodoplanes cryptolactis,' Further Refine the Genus.</title>
        <authorList>
            <person name="Rayyan A.A."/>
            <person name="Kyndt J.A."/>
        </authorList>
    </citation>
    <scope>NUCLEOTIDE SEQUENCE</scope>
    <source>
        <strain evidence="18">DSM 9987</strain>
    </source>
</reference>
<accession>A0ABT5J5R7</accession>
<feature type="transmembrane region" description="Helical" evidence="14">
    <location>
        <begin position="246"/>
        <end position="263"/>
    </location>
</feature>
<evidence type="ECO:0000256" key="11">
    <source>
        <dbReference type="ARBA" id="ARBA00023136"/>
    </source>
</evidence>
<evidence type="ECO:0000256" key="6">
    <source>
        <dbReference type="ARBA" id="ARBA00022692"/>
    </source>
</evidence>
<dbReference type="InterPro" id="IPR016174">
    <property type="entry name" value="Di-haem_cyt_TM"/>
</dbReference>
<feature type="transmembrane region" description="Helical" evidence="14">
    <location>
        <begin position="305"/>
        <end position="324"/>
    </location>
</feature>
<feature type="domain" description="Cytochrome b/b6 N-terminal region profile" evidence="15">
    <location>
        <begin position="13"/>
        <end position="224"/>
    </location>
</feature>
<dbReference type="InterPro" id="IPR005797">
    <property type="entry name" value="Cyt_b/b6_N"/>
</dbReference>
<feature type="transmembrane region" description="Helical" evidence="14">
    <location>
        <begin position="126"/>
        <end position="148"/>
    </location>
</feature>
<dbReference type="PROSITE" id="PS51002">
    <property type="entry name" value="CYTB_NTER"/>
    <property type="match status" value="1"/>
</dbReference>
<evidence type="ECO:0000259" key="16">
    <source>
        <dbReference type="PROSITE" id="PS51003"/>
    </source>
</evidence>
<proteinExistence type="inferred from homology"/>
<keyword evidence="19" id="KW-1185">Reference proteome</keyword>
<evidence type="ECO:0000256" key="3">
    <source>
        <dbReference type="ARBA" id="ARBA00022448"/>
    </source>
</evidence>
<dbReference type="SUPFAM" id="SSF81342">
    <property type="entry name" value="Transmembrane di-heme cytochromes"/>
    <property type="match status" value="1"/>
</dbReference>
<dbReference type="CDD" id="cd00290">
    <property type="entry name" value="cytochrome_b_C"/>
    <property type="match status" value="1"/>
</dbReference>
<evidence type="ECO:0000256" key="14">
    <source>
        <dbReference type="SAM" id="Phobius"/>
    </source>
</evidence>
<evidence type="ECO:0000256" key="2">
    <source>
        <dbReference type="ARBA" id="ARBA00011649"/>
    </source>
</evidence>
<evidence type="ECO:0000256" key="1">
    <source>
        <dbReference type="ARBA" id="ARBA00004141"/>
    </source>
</evidence>
<reference evidence="18" key="2">
    <citation type="submission" date="2023-02" db="EMBL/GenBank/DDBJ databases">
        <authorList>
            <person name="Rayyan A."/>
            <person name="Meyer T."/>
            <person name="Kyndt J.A."/>
        </authorList>
    </citation>
    <scope>NUCLEOTIDE SEQUENCE</scope>
    <source>
        <strain evidence="18">DSM 9987</strain>
    </source>
</reference>
<evidence type="ECO:0000256" key="4">
    <source>
        <dbReference type="ARBA" id="ARBA00022617"/>
    </source>
</evidence>
<dbReference type="Proteomes" id="UP001165652">
    <property type="component" value="Unassembled WGS sequence"/>
</dbReference>
<evidence type="ECO:0000313" key="18">
    <source>
        <dbReference type="EMBL" id="MDC7784928.1"/>
    </source>
</evidence>
<dbReference type="RefSeq" id="WP_272775772.1">
    <property type="nucleotide sequence ID" value="NZ_JAQQLI010000004.1"/>
</dbReference>
<comment type="similarity">
    <text evidence="13">Belongs to the cytochrome b family.</text>
</comment>
<feature type="transmembrane region" description="Helical" evidence="14">
    <location>
        <begin position="90"/>
        <end position="111"/>
    </location>
</feature>
<dbReference type="EMBL" id="JAQQLI010000004">
    <property type="protein sequence ID" value="MDC7784928.1"/>
    <property type="molecule type" value="Genomic_DNA"/>
</dbReference>
<keyword evidence="5 13" id="KW-0679">Respiratory chain</keyword>
<dbReference type="PRINTS" id="PR00603">
    <property type="entry name" value="CYTOCHROMEC1"/>
</dbReference>
<feature type="transmembrane region" description="Helical" evidence="14">
    <location>
        <begin position="42"/>
        <end position="69"/>
    </location>
</feature>
<evidence type="ECO:0000256" key="13">
    <source>
        <dbReference type="RuleBase" id="RU003385"/>
    </source>
</evidence>
<dbReference type="InterPro" id="IPR036150">
    <property type="entry name" value="Cyt_b/b6_C_sf"/>
</dbReference>
<dbReference type="InterPro" id="IPR048260">
    <property type="entry name" value="Cytochrome_b_C_euk/bac"/>
</dbReference>
<keyword evidence="7 12" id="KW-0479">Metal-binding</keyword>
<dbReference type="SUPFAM" id="SSF46626">
    <property type="entry name" value="Cytochrome c"/>
    <property type="match status" value="1"/>
</dbReference>
<dbReference type="InterPro" id="IPR027387">
    <property type="entry name" value="Cytb/b6-like_sf"/>
</dbReference>
<feature type="transmembrane region" description="Helical" evidence="14">
    <location>
        <begin position="155"/>
        <end position="176"/>
    </location>
</feature>
<evidence type="ECO:0000256" key="9">
    <source>
        <dbReference type="ARBA" id="ARBA00022989"/>
    </source>
</evidence>
<keyword evidence="11 14" id="KW-0472">Membrane</keyword>
<dbReference type="Gene3D" id="1.20.810.10">
    <property type="entry name" value="Cytochrome Bc1 Complex, Chain C"/>
    <property type="match status" value="1"/>
</dbReference>
<comment type="subunit">
    <text evidence="2 13">The main subunits of complex b-c1 are: cytochrome b, cytochrome c1 and the Rieske protein.</text>
</comment>
<comment type="cofactor">
    <cofactor evidence="13">
        <name>heme b</name>
        <dbReference type="ChEBI" id="CHEBI:60344"/>
    </cofactor>
    <text evidence="13">Binds 2 heme groups non-covalently.</text>
</comment>
<feature type="transmembrane region" description="Helical" evidence="14">
    <location>
        <begin position="363"/>
        <end position="389"/>
    </location>
</feature>
<feature type="transmembrane region" description="Helical" evidence="14">
    <location>
        <begin position="196"/>
        <end position="215"/>
    </location>
</feature>
<keyword evidence="6 13" id="KW-0812">Transmembrane</keyword>
<organism evidence="18 19">
    <name type="scientific">Rhodoplanes tepidamans</name>
    <name type="common">Rhodoplanes cryptolactis</name>
    <dbReference type="NCBI Taxonomy" id="200616"/>
    <lineage>
        <taxon>Bacteria</taxon>
        <taxon>Pseudomonadati</taxon>
        <taxon>Pseudomonadota</taxon>
        <taxon>Alphaproteobacteria</taxon>
        <taxon>Hyphomicrobiales</taxon>
        <taxon>Nitrobacteraceae</taxon>
        <taxon>Rhodoplanes</taxon>
    </lineage>
</organism>
<dbReference type="InterPro" id="IPR036909">
    <property type="entry name" value="Cyt_c-like_dom_sf"/>
</dbReference>
<dbReference type="CDD" id="cd00284">
    <property type="entry name" value="Cytochrome_b_N"/>
    <property type="match status" value="1"/>
</dbReference>
<evidence type="ECO:0000256" key="10">
    <source>
        <dbReference type="ARBA" id="ARBA00023004"/>
    </source>
</evidence>
<evidence type="ECO:0000256" key="5">
    <source>
        <dbReference type="ARBA" id="ARBA00022660"/>
    </source>
</evidence>